<evidence type="ECO:0000256" key="6">
    <source>
        <dbReference type="ARBA" id="ARBA00023098"/>
    </source>
</evidence>
<evidence type="ECO:0000256" key="1">
    <source>
        <dbReference type="ARBA" id="ARBA00012687"/>
    </source>
</evidence>
<evidence type="ECO:0000313" key="8">
    <source>
        <dbReference type="EMBL" id="KAF4350735.1"/>
    </source>
</evidence>
<sequence>MELRFALSFSPLEAGSILPGKIVPGVTLQDNTRLSYRCNGSKLADLRQPIMLQLYCIFKINVFGPVNQELNSPLMLHKIVVVTRMLTIFRNTMDLLKESFLELVTVIHVASNRHVESYIDGVVSKWPVPAILVPGGSHHLKYDALSASKVSLCTSDTVAVEMQLAHVPCVVAYRAHFLTEWFIRYKAKICYVSLPNILMDSAIIPEALFQ</sequence>
<dbReference type="Proteomes" id="UP000525078">
    <property type="component" value="Unassembled WGS sequence"/>
</dbReference>
<dbReference type="GO" id="GO:0009245">
    <property type="term" value="P:lipid A biosynthetic process"/>
    <property type="evidence" value="ECO:0007669"/>
    <property type="project" value="UniProtKB-KW"/>
</dbReference>
<dbReference type="InterPro" id="IPR003835">
    <property type="entry name" value="Glyco_trans_19"/>
</dbReference>
<reference evidence="8 9" key="1">
    <citation type="journal article" date="2020" name="bioRxiv">
        <title>Sequence and annotation of 42 cannabis genomes reveals extensive copy number variation in cannabinoid synthesis and pathogen resistance genes.</title>
        <authorList>
            <person name="Mckernan K.J."/>
            <person name="Helbert Y."/>
            <person name="Kane L.T."/>
            <person name="Ebling H."/>
            <person name="Zhang L."/>
            <person name="Liu B."/>
            <person name="Eaton Z."/>
            <person name="Mclaughlin S."/>
            <person name="Kingan S."/>
            <person name="Baybayan P."/>
            <person name="Concepcion G."/>
            <person name="Jordan M."/>
            <person name="Riva A."/>
            <person name="Barbazuk W."/>
            <person name="Harkins T."/>
        </authorList>
    </citation>
    <scope>NUCLEOTIDE SEQUENCE [LARGE SCALE GENOMIC DNA]</scope>
    <source>
        <strain evidence="9">cv. Jamaican Lion 4</strain>
        <tissue evidence="8">Leaf</tissue>
    </source>
</reference>
<dbReference type="GO" id="GO:0008915">
    <property type="term" value="F:lipid-A-disaccharide synthase activity"/>
    <property type="evidence" value="ECO:0007669"/>
    <property type="project" value="UniProtKB-EC"/>
</dbReference>
<comment type="caution">
    <text evidence="8">The sequence shown here is derived from an EMBL/GenBank/DDBJ whole genome shotgun (WGS) entry which is preliminary data.</text>
</comment>
<keyword evidence="2" id="KW-0444">Lipid biosynthesis</keyword>
<evidence type="ECO:0000256" key="7">
    <source>
        <dbReference type="ARBA" id="ARBA00048975"/>
    </source>
</evidence>
<keyword evidence="5" id="KW-0808">Transferase</keyword>
<evidence type="ECO:0000256" key="2">
    <source>
        <dbReference type="ARBA" id="ARBA00022516"/>
    </source>
</evidence>
<evidence type="ECO:0000256" key="3">
    <source>
        <dbReference type="ARBA" id="ARBA00022556"/>
    </source>
</evidence>
<keyword evidence="3" id="KW-0441">Lipid A biosynthesis</keyword>
<evidence type="ECO:0000256" key="4">
    <source>
        <dbReference type="ARBA" id="ARBA00022676"/>
    </source>
</evidence>
<keyword evidence="6" id="KW-0443">Lipid metabolism</keyword>
<evidence type="ECO:0000313" key="9">
    <source>
        <dbReference type="Proteomes" id="UP000525078"/>
    </source>
</evidence>
<gene>
    <name evidence="8" type="ORF">F8388_000765</name>
</gene>
<dbReference type="PANTHER" id="PTHR30372:SF4">
    <property type="entry name" value="LIPID-A-DISACCHARIDE SYNTHASE, MITOCHONDRIAL-RELATED"/>
    <property type="match status" value="1"/>
</dbReference>
<dbReference type="AlphaFoldDB" id="A0A7J6DX53"/>
<dbReference type="EC" id="2.4.1.182" evidence="1"/>
<organism evidence="8 9">
    <name type="scientific">Cannabis sativa</name>
    <name type="common">Hemp</name>
    <name type="synonym">Marijuana</name>
    <dbReference type="NCBI Taxonomy" id="3483"/>
    <lineage>
        <taxon>Eukaryota</taxon>
        <taxon>Viridiplantae</taxon>
        <taxon>Streptophyta</taxon>
        <taxon>Embryophyta</taxon>
        <taxon>Tracheophyta</taxon>
        <taxon>Spermatophyta</taxon>
        <taxon>Magnoliopsida</taxon>
        <taxon>eudicotyledons</taxon>
        <taxon>Gunneridae</taxon>
        <taxon>Pentapetalae</taxon>
        <taxon>rosids</taxon>
        <taxon>fabids</taxon>
        <taxon>Rosales</taxon>
        <taxon>Cannabaceae</taxon>
        <taxon>Cannabis</taxon>
    </lineage>
</organism>
<protein>
    <recommendedName>
        <fullName evidence="1">lipid-A-disaccharide synthase</fullName>
        <ecNumber evidence="1">2.4.1.182</ecNumber>
    </recommendedName>
</protein>
<dbReference type="GO" id="GO:0005543">
    <property type="term" value="F:phospholipid binding"/>
    <property type="evidence" value="ECO:0007669"/>
    <property type="project" value="TreeGrafter"/>
</dbReference>
<comment type="catalytic activity">
    <reaction evidence="7">
        <text>a lipid X + a UDP-2-N,3-O-bis[(3R)-3-hydroxyacyl]-alpha-D-glucosamine = a lipid A disaccharide + UDP + H(+)</text>
        <dbReference type="Rhea" id="RHEA:67828"/>
        <dbReference type="ChEBI" id="CHEBI:15378"/>
        <dbReference type="ChEBI" id="CHEBI:58223"/>
        <dbReference type="ChEBI" id="CHEBI:137748"/>
        <dbReference type="ChEBI" id="CHEBI:176338"/>
        <dbReference type="ChEBI" id="CHEBI:176343"/>
        <dbReference type="EC" id="2.4.1.182"/>
    </reaction>
</comment>
<name>A0A7J6DX53_CANSA</name>
<keyword evidence="4" id="KW-0328">Glycosyltransferase</keyword>
<dbReference type="EMBL" id="JAATIP010000357">
    <property type="protein sequence ID" value="KAF4350735.1"/>
    <property type="molecule type" value="Genomic_DNA"/>
</dbReference>
<proteinExistence type="predicted"/>
<dbReference type="PANTHER" id="PTHR30372">
    <property type="entry name" value="LIPID-A-DISACCHARIDE SYNTHASE"/>
    <property type="match status" value="1"/>
</dbReference>
<dbReference type="GO" id="GO:0016020">
    <property type="term" value="C:membrane"/>
    <property type="evidence" value="ECO:0007669"/>
    <property type="project" value="GOC"/>
</dbReference>
<dbReference type="Pfam" id="PF02684">
    <property type="entry name" value="LpxB"/>
    <property type="match status" value="1"/>
</dbReference>
<accession>A0A7J6DX53</accession>
<evidence type="ECO:0000256" key="5">
    <source>
        <dbReference type="ARBA" id="ARBA00022679"/>
    </source>
</evidence>